<dbReference type="SUPFAM" id="SSF46785">
    <property type="entry name" value="Winged helix' DNA-binding domain"/>
    <property type="match status" value="1"/>
</dbReference>
<evidence type="ECO:0000256" key="1">
    <source>
        <dbReference type="ARBA" id="ARBA00023015"/>
    </source>
</evidence>
<dbReference type="InterPro" id="IPR001034">
    <property type="entry name" value="DeoR_HTH"/>
</dbReference>
<keyword evidence="2" id="KW-0238">DNA-binding</keyword>
<feature type="domain" description="HTH deoR-type" evidence="4">
    <location>
        <begin position="3"/>
        <end position="58"/>
    </location>
</feature>
<dbReference type="Gene3D" id="3.40.50.1360">
    <property type="match status" value="1"/>
</dbReference>
<dbReference type="InterPro" id="IPR036388">
    <property type="entry name" value="WH-like_DNA-bd_sf"/>
</dbReference>
<keyword evidence="3" id="KW-0804">Transcription</keyword>
<evidence type="ECO:0000313" key="5">
    <source>
        <dbReference type="EMBL" id="OBU06016.1"/>
    </source>
</evidence>
<gene>
    <name evidence="5" type="ORF">AYY17_06745</name>
</gene>
<dbReference type="PANTHER" id="PTHR30363">
    <property type="entry name" value="HTH-TYPE TRANSCRIPTIONAL REGULATOR SRLR-RELATED"/>
    <property type="match status" value="1"/>
</dbReference>
<dbReference type="SUPFAM" id="SSF100950">
    <property type="entry name" value="NagB/RpiA/CoA transferase-like"/>
    <property type="match status" value="1"/>
</dbReference>
<dbReference type="InterPro" id="IPR018356">
    <property type="entry name" value="Tscrpt_reg_HTH_DeoR_CS"/>
</dbReference>
<accession>A0A1B8HAA9</accession>
<dbReference type="SMART" id="SM01134">
    <property type="entry name" value="DeoRC"/>
    <property type="match status" value="1"/>
</dbReference>
<proteinExistence type="predicted"/>
<dbReference type="Pfam" id="PF08220">
    <property type="entry name" value="HTH_DeoR"/>
    <property type="match status" value="1"/>
</dbReference>
<organism evidence="5 6">
    <name type="scientific">Morganella psychrotolerans</name>
    <dbReference type="NCBI Taxonomy" id="368603"/>
    <lineage>
        <taxon>Bacteria</taxon>
        <taxon>Pseudomonadati</taxon>
        <taxon>Pseudomonadota</taxon>
        <taxon>Gammaproteobacteria</taxon>
        <taxon>Enterobacterales</taxon>
        <taxon>Morganellaceae</taxon>
        <taxon>Morganella</taxon>
    </lineage>
</organism>
<dbReference type="InterPro" id="IPR037171">
    <property type="entry name" value="NagB/RpiA_transferase-like"/>
</dbReference>
<dbReference type="Proteomes" id="UP000092247">
    <property type="component" value="Unassembled WGS sequence"/>
</dbReference>
<evidence type="ECO:0000256" key="2">
    <source>
        <dbReference type="ARBA" id="ARBA00023125"/>
    </source>
</evidence>
<evidence type="ECO:0000256" key="3">
    <source>
        <dbReference type="ARBA" id="ARBA00023163"/>
    </source>
</evidence>
<name>A0A1B8HAA9_9GAMM</name>
<dbReference type="InterPro" id="IPR014036">
    <property type="entry name" value="DeoR-like_C"/>
</dbReference>
<dbReference type="InterPro" id="IPR050313">
    <property type="entry name" value="Carb_Metab_HTH_regulators"/>
</dbReference>
<protein>
    <submittedName>
        <fullName evidence="5">DeoR family transcriptional regulator</fullName>
    </submittedName>
</protein>
<dbReference type="PROSITE" id="PS00894">
    <property type="entry name" value="HTH_DEOR_1"/>
    <property type="match status" value="1"/>
</dbReference>
<dbReference type="AlphaFoldDB" id="A0A1B8HAA9"/>
<dbReference type="InterPro" id="IPR036390">
    <property type="entry name" value="WH_DNA-bd_sf"/>
</dbReference>
<dbReference type="Gene3D" id="1.10.10.10">
    <property type="entry name" value="Winged helix-like DNA-binding domain superfamily/Winged helix DNA-binding domain"/>
    <property type="match status" value="1"/>
</dbReference>
<comment type="caution">
    <text evidence="5">The sequence shown here is derived from an EMBL/GenBank/DDBJ whole genome shotgun (WGS) entry which is preliminary data.</text>
</comment>
<dbReference type="PRINTS" id="PR00037">
    <property type="entry name" value="HTHLACR"/>
</dbReference>
<dbReference type="SMART" id="SM00420">
    <property type="entry name" value="HTH_DEOR"/>
    <property type="match status" value="1"/>
</dbReference>
<dbReference type="EMBL" id="LZEX01000023">
    <property type="protein sequence ID" value="OBU06016.1"/>
    <property type="molecule type" value="Genomic_DNA"/>
</dbReference>
<sequence>MNPVKRKQYILSQLSLKGEISVQDLADDLNVTSETIRRDLSILEKEGEIIKIHGGAMKKKSVSEGSFEQRLELNRDEKMILARYAAGLISEHDTLYIDSCSTTLLFSGQLPVVAFTVFTNSALIADKIASQNALAKVYVLGGEYSHEFRANLGAKTLNEIDHIYADFAFVGAGGISGDGILVKSVEEGMIAQKMLEKSKQKIILADSSKFGQQGILKIAEIAGIDKIICDDKWQKAHEFRDIYPEKVVIVT</sequence>
<reference evidence="5 6" key="1">
    <citation type="submission" date="2016-06" db="EMBL/GenBank/DDBJ databases">
        <authorList>
            <person name="Kjaerup R.B."/>
            <person name="Dalgaard T.S."/>
            <person name="Juul-Madsen H.R."/>
        </authorList>
    </citation>
    <scope>NUCLEOTIDE SEQUENCE [LARGE SCALE GENOMIC DNA]</scope>
    <source>
        <strain evidence="5 6">GCSL-Mp3</strain>
    </source>
</reference>
<dbReference type="GO" id="GO:0003677">
    <property type="term" value="F:DNA binding"/>
    <property type="evidence" value="ECO:0007669"/>
    <property type="project" value="UniProtKB-KW"/>
</dbReference>
<dbReference type="GO" id="GO:0003700">
    <property type="term" value="F:DNA-binding transcription factor activity"/>
    <property type="evidence" value="ECO:0007669"/>
    <property type="project" value="InterPro"/>
</dbReference>
<evidence type="ECO:0000313" key="6">
    <source>
        <dbReference type="Proteomes" id="UP000092247"/>
    </source>
</evidence>
<dbReference type="PROSITE" id="PS51000">
    <property type="entry name" value="HTH_DEOR_2"/>
    <property type="match status" value="1"/>
</dbReference>
<dbReference type="PANTHER" id="PTHR30363:SF44">
    <property type="entry name" value="AGA OPERON TRANSCRIPTIONAL REPRESSOR-RELATED"/>
    <property type="match status" value="1"/>
</dbReference>
<dbReference type="Pfam" id="PF00455">
    <property type="entry name" value="DeoRC"/>
    <property type="match status" value="1"/>
</dbReference>
<evidence type="ECO:0000259" key="4">
    <source>
        <dbReference type="PROSITE" id="PS51000"/>
    </source>
</evidence>
<keyword evidence="1" id="KW-0805">Transcription regulation</keyword>